<proteinExistence type="predicted"/>
<name>A0A915IQN3_ROMCU</name>
<organism evidence="2 3">
    <name type="scientific">Romanomermis culicivorax</name>
    <name type="common">Nematode worm</name>
    <dbReference type="NCBI Taxonomy" id="13658"/>
    <lineage>
        <taxon>Eukaryota</taxon>
        <taxon>Metazoa</taxon>
        <taxon>Ecdysozoa</taxon>
        <taxon>Nematoda</taxon>
        <taxon>Enoplea</taxon>
        <taxon>Dorylaimia</taxon>
        <taxon>Mermithida</taxon>
        <taxon>Mermithoidea</taxon>
        <taxon>Mermithidae</taxon>
        <taxon>Romanomermis</taxon>
    </lineage>
</organism>
<dbReference type="WBParaSite" id="nRc.2.0.1.t16180-RA">
    <property type="protein sequence ID" value="nRc.2.0.1.t16180-RA"/>
    <property type="gene ID" value="nRc.2.0.1.g16180"/>
</dbReference>
<evidence type="ECO:0000313" key="3">
    <source>
        <dbReference type="WBParaSite" id="nRc.2.0.1.t16180-RA"/>
    </source>
</evidence>
<reference evidence="3" key="1">
    <citation type="submission" date="2022-11" db="UniProtKB">
        <authorList>
            <consortium name="WormBaseParasite"/>
        </authorList>
    </citation>
    <scope>IDENTIFICATION</scope>
</reference>
<sequence>MKRKEKQFGAGTGAKVTGTKIAGAQTVASEMTKSRTGSSKRRRRNGGTEMCLSILNQRSINCPERNLKKHAAREKNQNI</sequence>
<dbReference type="AlphaFoldDB" id="A0A915IQN3"/>
<evidence type="ECO:0000313" key="2">
    <source>
        <dbReference type="Proteomes" id="UP000887565"/>
    </source>
</evidence>
<keyword evidence="2" id="KW-1185">Reference proteome</keyword>
<protein>
    <submittedName>
        <fullName evidence="3">Uncharacterized protein</fullName>
    </submittedName>
</protein>
<evidence type="ECO:0000256" key="1">
    <source>
        <dbReference type="SAM" id="MobiDB-lite"/>
    </source>
</evidence>
<accession>A0A915IQN3</accession>
<feature type="region of interest" description="Disordered" evidence="1">
    <location>
        <begin position="26"/>
        <end position="49"/>
    </location>
</feature>
<dbReference type="Proteomes" id="UP000887565">
    <property type="component" value="Unplaced"/>
</dbReference>